<dbReference type="GO" id="GO:0046872">
    <property type="term" value="F:metal ion binding"/>
    <property type="evidence" value="ECO:0007669"/>
    <property type="project" value="UniProtKB-KW"/>
</dbReference>
<name>A0A450TBL7_9GAMM</name>
<evidence type="ECO:0000259" key="6">
    <source>
        <dbReference type="PROSITE" id="PS51332"/>
    </source>
</evidence>
<dbReference type="InterPro" id="IPR006158">
    <property type="entry name" value="Cobalamin-bd"/>
</dbReference>
<dbReference type="SFLD" id="SFLDG01123">
    <property type="entry name" value="methyltransferase_(Class_B)"/>
    <property type="match status" value="1"/>
</dbReference>
<dbReference type="InterPro" id="IPR023404">
    <property type="entry name" value="rSAM_horseshoe"/>
</dbReference>
<dbReference type="Gene3D" id="3.40.50.280">
    <property type="entry name" value="Cobalamin-binding domain"/>
    <property type="match status" value="1"/>
</dbReference>
<dbReference type="InterPro" id="IPR007197">
    <property type="entry name" value="rSAM"/>
</dbReference>
<keyword evidence="5" id="KW-0411">Iron-sulfur</keyword>
<dbReference type="PANTHER" id="PTHR43409">
    <property type="entry name" value="ANAEROBIC MAGNESIUM-PROTOPORPHYRIN IX MONOMETHYL ESTER CYCLASE-RELATED"/>
    <property type="match status" value="1"/>
</dbReference>
<dbReference type="SMART" id="SM00729">
    <property type="entry name" value="Elp3"/>
    <property type="match status" value="1"/>
</dbReference>
<dbReference type="InterPro" id="IPR006638">
    <property type="entry name" value="Elp3/MiaA/NifB-like_rSAM"/>
</dbReference>
<reference evidence="8" key="1">
    <citation type="submission" date="2019-02" db="EMBL/GenBank/DDBJ databases">
        <authorList>
            <person name="Gruber-Vodicka R. H."/>
            <person name="Seah K. B. B."/>
        </authorList>
    </citation>
    <scope>NUCLEOTIDE SEQUENCE</scope>
    <source>
        <strain evidence="8">BECK_DK47</strain>
    </source>
</reference>
<keyword evidence="3" id="KW-0479">Metal-binding</keyword>
<proteinExistence type="predicted"/>
<dbReference type="Pfam" id="PF04055">
    <property type="entry name" value="Radical_SAM"/>
    <property type="match status" value="1"/>
</dbReference>
<sequence length="499" mass="58078">MIPPAVAILSALLKQDNHEIRLFDSTYWEFPECKDVDRDGERERHLQIPPCRDEQKPVPSYTTDVYDELNTVVAEFEPDLIAASATEDLFPYGIKLLENLRDKGKAKTIFGGVFPTFAPDRVIGHPGVDMICLGEGEYPLLELCKRLEKGQSYTDIPNLWVKQDGVIFKNPVTSLTDMDGLPLMDLEIFDDSRFYRPFGGKICRTIPVDSHRGCPYHCAYCNSPGVKRIYKAEDMHFSRQKSIENARRELLYYKNHWRAEYLYFLADTFLALPNRYLEEFAEMYASEINLPFWCQTRPETLTEKRVTLLKKMGIHRIGMGVEHGNPQFREKLLNRKTKNRAIIESIRRLEHHDITYAINSMIGFPMETRELAFDTIRLNKEFSPEGRNMSIYVPYRGAPMRDMAEKMGYIDPDTIVTFWTRFSHLDMPQFSKESIEGVRRCFVPYVLLEKDRWPEIEQAEKLTPEGDKIWGKIRAHFLVGGRNFIKEDRVESLVNPCQS</sequence>
<dbReference type="InterPro" id="IPR051198">
    <property type="entry name" value="BchE-like"/>
</dbReference>
<dbReference type="PROSITE" id="PS51332">
    <property type="entry name" value="B12_BINDING"/>
    <property type="match status" value="1"/>
</dbReference>
<dbReference type="SFLD" id="SFLDS00029">
    <property type="entry name" value="Radical_SAM"/>
    <property type="match status" value="1"/>
</dbReference>
<dbReference type="GO" id="GO:0031419">
    <property type="term" value="F:cobalamin binding"/>
    <property type="evidence" value="ECO:0007669"/>
    <property type="project" value="InterPro"/>
</dbReference>
<evidence type="ECO:0000256" key="3">
    <source>
        <dbReference type="ARBA" id="ARBA00022723"/>
    </source>
</evidence>
<dbReference type="AlphaFoldDB" id="A0A450TBL7"/>
<evidence type="ECO:0000256" key="1">
    <source>
        <dbReference type="ARBA" id="ARBA00001966"/>
    </source>
</evidence>
<gene>
    <name evidence="8" type="ORF">BECKDK2373B_GA0170837_11347</name>
</gene>
<dbReference type="InterPro" id="IPR034466">
    <property type="entry name" value="Methyltransferase_Class_B"/>
</dbReference>
<evidence type="ECO:0000256" key="2">
    <source>
        <dbReference type="ARBA" id="ARBA00022691"/>
    </source>
</evidence>
<dbReference type="PROSITE" id="PS51918">
    <property type="entry name" value="RADICAL_SAM"/>
    <property type="match status" value="1"/>
</dbReference>
<comment type="cofactor">
    <cofactor evidence="1">
        <name>[4Fe-4S] cluster</name>
        <dbReference type="ChEBI" id="CHEBI:49883"/>
    </cofactor>
</comment>
<dbReference type="Gene3D" id="3.80.30.20">
    <property type="entry name" value="tm_1862 like domain"/>
    <property type="match status" value="1"/>
</dbReference>
<keyword evidence="4" id="KW-0408">Iron</keyword>
<evidence type="ECO:0000256" key="4">
    <source>
        <dbReference type="ARBA" id="ARBA00023004"/>
    </source>
</evidence>
<dbReference type="GO" id="GO:0051539">
    <property type="term" value="F:4 iron, 4 sulfur cluster binding"/>
    <property type="evidence" value="ECO:0007669"/>
    <property type="project" value="UniProtKB-KW"/>
</dbReference>
<dbReference type="CDD" id="cd02068">
    <property type="entry name" value="radical_SAM_B12_BD"/>
    <property type="match status" value="1"/>
</dbReference>
<dbReference type="SFLD" id="SFLDG01082">
    <property type="entry name" value="B12-binding_domain_containing"/>
    <property type="match status" value="1"/>
</dbReference>
<feature type="domain" description="B12-binding" evidence="6">
    <location>
        <begin position="1"/>
        <end position="154"/>
    </location>
</feature>
<protein>
    <submittedName>
        <fullName evidence="8">Radical SAM superfamily enzyme YgiQ, UPF0313 family</fullName>
    </submittedName>
</protein>
<evidence type="ECO:0000256" key="5">
    <source>
        <dbReference type="ARBA" id="ARBA00023014"/>
    </source>
</evidence>
<dbReference type="Pfam" id="PF02310">
    <property type="entry name" value="B12-binding"/>
    <property type="match status" value="1"/>
</dbReference>
<dbReference type="EMBL" id="CAADEX010000134">
    <property type="protein sequence ID" value="VFJ64191.1"/>
    <property type="molecule type" value="Genomic_DNA"/>
</dbReference>
<keyword evidence="2" id="KW-0949">S-adenosyl-L-methionine</keyword>
<evidence type="ECO:0000259" key="7">
    <source>
        <dbReference type="PROSITE" id="PS51918"/>
    </source>
</evidence>
<dbReference type="CDD" id="cd01335">
    <property type="entry name" value="Radical_SAM"/>
    <property type="match status" value="1"/>
</dbReference>
<feature type="domain" description="Radical SAM core" evidence="7">
    <location>
        <begin position="198"/>
        <end position="436"/>
    </location>
</feature>
<dbReference type="SUPFAM" id="SSF102114">
    <property type="entry name" value="Radical SAM enzymes"/>
    <property type="match status" value="1"/>
</dbReference>
<accession>A0A450TBL7</accession>
<dbReference type="GO" id="GO:0003824">
    <property type="term" value="F:catalytic activity"/>
    <property type="evidence" value="ECO:0007669"/>
    <property type="project" value="InterPro"/>
</dbReference>
<dbReference type="InterPro" id="IPR058240">
    <property type="entry name" value="rSAM_sf"/>
</dbReference>
<evidence type="ECO:0000313" key="8">
    <source>
        <dbReference type="EMBL" id="VFJ64191.1"/>
    </source>
</evidence>
<organism evidence="8">
    <name type="scientific">Candidatus Kentrum sp. DK</name>
    <dbReference type="NCBI Taxonomy" id="2126562"/>
    <lineage>
        <taxon>Bacteria</taxon>
        <taxon>Pseudomonadati</taxon>
        <taxon>Pseudomonadota</taxon>
        <taxon>Gammaproteobacteria</taxon>
        <taxon>Candidatus Kentrum</taxon>
    </lineage>
</organism>